<reference evidence="1 2" key="1">
    <citation type="submission" date="2021-01" db="EMBL/GenBank/DDBJ databases">
        <title>Whole genome shotgun sequence of Asanoa iriomotensis NBRC 100142.</title>
        <authorList>
            <person name="Komaki H."/>
            <person name="Tamura T."/>
        </authorList>
    </citation>
    <scope>NUCLEOTIDE SEQUENCE [LARGE SCALE GENOMIC DNA]</scope>
    <source>
        <strain evidence="1 2">NBRC 100142</strain>
    </source>
</reference>
<dbReference type="EMBL" id="BONC01000029">
    <property type="protein sequence ID" value="GIF58051.1"/>
    <property type="molecule type" value="Genomic_DNA"/>
</dbReference>
<evidence type="ECO:0000313" key="1">
    <source>
        <dbReference type="EMBL" id="GIF58051.1"/>
    </source>
</evidence>
<evidence type="ECO:0008006" key="3">
    <source>
        <dbReference type="Google" id="ProtNLM"/>
    </source>
</evidence>
<dbReference type="RefSeq" id="WP_239090841.1">
    <property type="nucleotide sequence ID" value="NZ_BAAALU010000015.1"/>
</dbReference>
<gene>
    <name evidence="1" type="ORF">Air01nite_41460</name>
</gene>
<dbReference type="Proteomes" id="UP000624325">
    <property type="component" value="Unassembled WGS sequence"/>
</dbReference>
<organism evidence="1 2">
    <name type="scientific">Asanoa iriomotensis</name>
    <dbReference type="NCBI Taxonomy" id="234613"/>
    <lineage>
        <taxon>Bacteria</taxon>
        <taxon>Bacillati</taxon>
        <taxon>Actinomycetota</taxon>
        <taxon>Actinomycetes</taxon>
        <taxon>Micromonosporales</taxon>
        <taxon>Micromonosporaceae</taxon>
        <taxon>Asanoa</taxon>
    </lineage>
</organism>
<comment type="caution">
    <text evidence="1">The sequence shown here is derived from an EMBL/GenBank/DDBJ whole genome shotgun (WGS) entry which is preliminary data.</text>
</comment>
<accession>A0ABQ4C5J1</accession>
<protein>
    <recommendedName>
        <fullName evidence="3">AlpA family transcriptional regulator</fullName>
    </recommendedName>
</protein>
<proteinExistence type="predicted"/>
<sequence length="69" mass="8053">MAPKRKRERLMMSHEIRMRLGGISRQRVYAITSHKNFPDPVAELAAGKIWATDDVEAWIKEYRPELGED</sequence>
<keyword evidence="2" id="KW-1185">Reference proteome</keyword>
<evidence type="ECO:0000313" key="2">
    <source>
        <dbReference type="Proteomes" id="UP000624325"/>
    </source>
</evidence>
<name>A0ABQ4C5J1_9ACTN</name>